<dbReference type="PANTHER" id="PTHR30094">
    <property type="entry name" value="BIFUNCTIONAL GLUTATHIONYLSPERMIDINE SYNTHETASE/AMIDASE-RELATED"/>
    <property type="match status" value="1"/>
</dbReference>
<feature type="domain" description="Peptidase C51" evidence="1">
    <location>
        <begin position="39"/>
        <end position="132"/>
    </location>
</feature>
<organism evidence="2">
    <name type="scientific">hydrothermal vent metagenome</name>
    <dbReference type="NCBI Taxonomy" id="652676"/>
    <lineage>
        <taxon>unclassified sequences</taxon>
        <taxon>metagenomes</taxon>
        <taxon>ecological metagenomes</taxon>
    </lineage>
</organism>
<dbReference type="InterPro" id="IPR051705">
    <property type="entry name" value="Gsp_Synthetase/Amidase"/>
</dbReference>
<name>A0A3B0Z2E8_9ZZZZ</name>
<dbReference type="AlphaFoldDB" id="A0A3B0Z2E8"/>
<sequence>MNIMHEVGTIIDSYCNVPVYENGYMFHVGHGKHYAEDGYYYGQKWQCVEYVKRFYKQVLAHVMPDGMGHARSFFDDRFAHGKLNSKRGLVQYYNGGDCMPKVNDILLFQDTQYGHMGIVTSVTEYVEIIQQNIVGQSRQKFTLEYDNNGWLVKAPRIATAWLRLVNNE</sequence>
<proteinExistence type="predicted"/>
<reference evidence="2" key="1">
    <citation type="submission" date="2018-06" db="EMBL/GenBank/DDBJ databases">
        <authorList>
            <person name="Zhirakovskaya E."/>
        </authorList>
    </citation>
    <scope>NUCLEOTIDE SEQUENCE</scope>
</reference>
<evidence type="ECO:0000313" key="2">
    <source>
        <dbReference type="EMBL" id="VAW81642.1"/>
    </source>
</evidence>
<gene>
    <name evidence="2" type="ORF">MNBD_GAMMA12-713</name>
</gene>
<dbReference type="GO" id="GO:0016874">
    <property type="term" value="F:ligase activity"/>
    <property type="evidence" value="ECO:0007669"/>
    <property type="project" value="TreeGrafter"/>
</dbReference>
<dbReference type="InterPro" id="IPR038765">
    <property type="entry name" value="Papain-like_cys_pep_sf"/>
</dbReference>
<protein>
    <recommendedName>
        <fullName evidence="1">Peptidase C51 domain-containing protein</fullName>
    </recommendedName>
</protein>
<dbReference type="InterPro" id="IPR007921">
    <property type="entry name" value="CHAP_dom"/>
</dbReference>
<accession>A0A3B0Z2E8</accession>
<dbReference type="EMBL" id="UOFL01000222">
    <property type="protein sequence ID" value="VAW81642.1"/>
    <property type="molecule type" value="Genomic_DNA"/>
</dbReference>
<dbReference type="SUPFAM" id="SSF54001">
    <property type="entry name" value="Cysteine proteinases"/>
    <property type="match status" value="1"/>
</dbReference>
<dbReference type="Pfam" id="PF05257">
    <property type="entry name" value="CHAP"/>
    <property type="match status" value="1"/>
</dbReference>
<dbReference type="Gene3D" id="3.90.1720.10">
    <property type="entry name" value="endopeptidase domain like (from Nostoc punctiforme)"/>
    <property type="match status" value="1"/>
</dbReference>
<dbReference type="PANTHER" id="PTHR30094:SF0">
    <property type="entry name" value="BIFUNCTIONAL GLUTATHIONYLSPERMIDINE SYNTHETASE_AMIDASE-RELATED"/>
    <property type="match status" value="1"/>
</dbReference>
<evidence type="ECO:0000259" key="1">
    <source>
        <dbReference type="Pfam" id="PF05257"/>
    </source>
</evidence>